<evidence type="ECO:0000313" key="1">
    <source>
        <dbReference type="EMBL" id="OGZ06286.1"/>
    </source>
</evidence>
<gene>
    <name evidence="1" type="ORF">A2845_00575</name>
</gene>
<dbReference type="AlphaFoldDB" id="A0A1G2CY39"/>
<evidence type="ECO:0000313" key="2">
    <source>
        <dbReference type="Proteomes" id="UP000177122"/>
    </source>
</evidence>
<dbReference type="Proteomes" id="UP000177122">
    <property type="component" value="Unassembled WGS sequence"/>
</dbReference>
<name>A0A1G2CY39_9BACT</name>
<protein>
    <submittedName>
        <fullName evidence="1">Uncharacterized protein</fullName>
    </submittedName>
</protein>
<comment type="caution">
    <text evidence="1">The sequence shown here is derived from an EMBL/GenBank/DDBJ whole genome shotgun (WGS) entry which is preliminary data.</text>
</comment>
<dbReference type="EMBL" id="MHLI01000004">
    <property type="protein sequence ID" value="OGZ06286.1"/>
    <property type="molecule type" value="Genomic_DNA"/>
</dbReference>
<accession>A0A1G2CY39</accession>
<proteinExistence type="predicted"/>
<reference evidence="1 2" key="1">
    <citation type="journal article" date="2016" name="Nat. Commun.">
        <title>Thousands of microbial genomes shed light on interconnected biogeochemical processes in an aquifer system.</title>
        <authorList>
            <person name="Anantharaman K."/>
            <person name="Brown C.T."/>
            <person name="Hug L.A."/>
            <person name="Sharon I."/>
            <person name="Castelle C.J."/>
            <person name="Probst A.J."/>
            <person name="Thomas B.C."/>
            <person name="Singh A."/>
            <person name="Wilkins M.J."/>
            <person name="Karaoz U."/>
            <person name="Brodie E.L."/>
            <person name="Williams K.H."/>
            <person name="Hubbard S.S."/>
            <person name="Banfield J.F."/>
        </authorList>
    </citation>
    <scope>NUCLEOTIDE SEQUENCE [LARGE SCALE GENOMIC DNA]</scope>
</reference>
<sequence>MSKNSCVTVIYPKSIPVNNGAENCFLLGPCTNAPPYHEDVIDIFARLAREDKKMISLRINCPKREGEMVRALDVVAPPAEIHHTYARQREWEFETQESAAFSAGLLFCFVKQGNNAVPEKVYGAITQVEFGYWLARASVDRRIRIAYYSDGIYNHQLRVLLHDIERLAPWLLPMHTSFESLCAQSLAWAKQGPSK</sequence>
<organism evidence="1 2">
    <name type="scientific">Candidatus Lloydbacteria bacterium RIFCSPHIGHO2_01_FULL_49_22</name>
    <dbReference type="NCBI Taxonomy" id="1798658"/>
    <lineage>
        <taxon>Bacteria</taxon>
        <taxon>Candidatus Lloydiibacteriota</taxon>
    </lineage>
</organism>
<dbReference type="Gene3D" id="3.40.50.450">
    <property type="match status" value="1"/>
</dbReference>